<dbReference type="RefSeq" id="WP_168450496.1">
    <property type="nucleotide sequence ID" value="NZ_JAAWWK010000003.1"/>
</dbReference>
<reference evidence="1 2" key="1">
    <citation type="submission" date="2020-04" db="EMBL/GenBank/DDBJ databases">
        <authorList>
            <person name="Yoon J."/>
        </authorList>
    </citation>
    <scope>NUCLEOTIDE SEQUENCE [LARGE SCALE GENOMIC DNA]</scope>
    <source>
        <strain evidence="1 2">KMU-166</strain>
    </source>
</reference>
<dbReference type="SUPFAM" id="SSF53098">
    <property type="entry name" value="Ribonuclease H-like"/>
    <property type="match status" value="1"/>
</dbReference>
<comment type="caution">
    <text evidence="1">The sequence shown here is derived from an EMBL/GenBank/DDBJ whole genome shotgun (WGS) entry which is preliminary data.</text>
</comment>
<dbReference type="EMBL" id="JAAWWK010000003">
    <property type="protein sequence ID" value="NKI17982.1"/>
    <property type="molecule type" value="Genomic_DNA"/>
</dbReference>
<dbReference type="Gene3D" id="3.30.420.10">
    <property type="entry name" value="Ribonuclease H-like superfamily/Ribonuclease H"/>
    <property type="match status" value="1"/>
</dbReference>
<sequence length="621" mass="70342">MHLTWRQRLIYQPELLDLKAWPCVDVAALAKNKRALFQRNLQIVTRCLAREKLSDIADDLGLSTSRVSRILDRALGGNGAEPPPLTHGLIPYKPIKNKVQRKIPLPTLAQNSGARAGFQYVLKTCPNLRVSLDRLIRSSIKKRPHGQNLTINAFHQAFLRFLREQHWPQDTYPFTTESLGYESVRKYYHERVFALTSPKPKRRLIRSSFVQTHAFDAVEIDAHTTDVQTSVTLEFNGQTSELPISRVALLLAVDVASDTYLATHLCLRNQISQFDLLTLLALLPGNYRLPAFTVPDLPSVVTPCVPADLTAEMEYAAIGMIKLDNAFAHIAHSVRNDICIRLGASLNLGLPAHPKGRNLVEHAFTHFTELAHRFASTTGSHPRDSRRAKRTKTPLLSLNAFEQFIAARLAEHNTRPQARLGGVSALEYLRQDLTHRPIRINPKALSPWFSPFNMRGTAIVRHTPGDKRMPHINFLGVRYSPDKPLISSNIRKKINIQYDWRDIRTLNAYSPSGEELGVFRAPLSWQRFPHSVMTRRAITKLQKTHKFTTPDILGGYFDHLLVHKKLPDAARELIRLYREYGIGGSWTAEPKGIVPAQPSIMSSHTPRRKIKAWAALMKEDK</sequence>
<evidence type="ECO:0008006" key="3">
    <source>
        <dbReference type="Google" id="ProtNLM"/>
    </source>
</evidence>
<proteinExistence type="predicted"/>
<evidence type="ECO:0000313" key="2">
    <source>
        <dbReference type="Proteomes" id="UP000765845"/>
    </source>
</evidence>
<protein>
    <recommendedName>
        <fullName evidence="3">Integrase catalytic domain-containing protein</fullName>
    </recommendedName>
</protein>
<gene>
    <name evidence="1" type="ORF">HCU74_11260</name>
</gene>
<dbReference type="InterPro" id="IPR012337">
    <property type="entry name" value="RNaseH-like_sf"/>
</dbReference>
<organism evidence="1 2">
    <name type="scientific">Spongiibacter thalassae</name>
    <dbReference type="NCBI Taxonomy" id="2721624"/>
    <lineage>
        <taxon>Bacteria</taxon>
        <taxon>Pseudomonadati</taxon>
        <taxon>Pseudomonadota</taxon>
        <taxon>Gammaproteobacteria</taxon>
        <taxon>Cellvibrionales</taxon>
        <taxon>Spongiibacteraceae</taxon>
        <taxon>Spongiibacter</taxon>
    </lineage>
</organism>
<evidence type="ECO:0000313" key="1">
    <source>
        <dbReference type="EMBL" id="NKI17982.1"/>
    </source>
</evidence>
<dbReference type="Proteomes" id="UP000765845">
    <property type="component" value="Unassembled WGS sequence"/>
</dbReference>
<accession>A0ABX1GHX2</accession>
<keyword evidence="2" id="KW-1185">Reference proteome</keyword>
<name>A0ABX1GHX2_9GAMM</name>
<dbReference type="InterPro" id="IPR036397">
    <property type="entry name" value="RNaseH_sf"/>
</dbReference>